<keyword evidence="1" id="KW-0812">Transmembrane</keyword>
<evidence type="ECO:0000313" key="3">
    <source>
        <dbReference type="WBParaSite" id="PEQ_0000587501-mRNA-1"/>
    </source>
</evidence>
<keyword evidence="1" id="KW-0472">Membrane</keyword>
<proteinExistence type="predicted"/>
<sequence>MPNEESGLHAQAVAFGPFICDILICITLGEQIFGRVGTVVLMACLSYSGQWGLFPRI</sequence>
<evidence type="ECO:0000256" key="1">
    <source>
        <dbReference type="SAM" id="Phobius"/>
    </source>
</evidence>
<evidence type="ECO:0000313" key="2">
    <source>
        <dbReference type="Proteomes" id="UP000887564"/>
    </source>
</evidence>
<accession>A0A914RHS7</accession>
<feature type="transmembrane region" description="Helical" evidence="1">
    <location>
        <begin position="36"/>
        <end position="54"/>
    </location>
</feature>
<keyword evidence="2" id="KW-1185">Reference proteome</keyword>
<keyword evidence="1" id="KW-1133">Transmembrane helix</keyword>
<name>A0A914RHS7_PAREQ</name>
<dbReference type="Proteomes" id="UP000887564">
    <property type="component" value="Unplaced"/>
</dbReference>
<dbReference type="WBParaSite" id="PEQ_0000587501-mRNA-1">
    <property type="protein sequence ID" value="PEQ_0000587501-mRNA-1"/>
    <property type="gene ID" value="PEQ_0000587501"/>
</dbReference>
<organism evidence="2 3">
    <name type="scientific">Parascaris equorum</name>
    <name type="common">Equine roundworm</name>
    <dbReference type="NCBI Taxonomy" id="6256"/>
    <lineage>
        <taxon>Eukaryota</taxon>
        <taxon>Metazoa</taxon>
        <taxon>Ecdysozoa</taxon>
        <taxon>Nematoda</taxon>
        <taxon>Chromadorea</taxon>
        <taxon>Rhabditida</taxon>
        <taxon>Spirurina</taxon>
        <taxon>Ascaridomorpha</taxon>
        <taxon>Ascaridoidea</taxon>
        <taxon>Ascarididae</taxon>
        <taxon>Parascaris</taxon>
    </lineage>
</organism>
<reference evidence="3" key="1">
    <citation type="submission" date="2022-11" db="UniProtKB">
        <authorList>
            <consortium name="WormBaseParasite"/>
        </authorList>
    </citation>
    <scope>IDENTIFICATION</scope>
</reference>
<protein>
    <submittedName>
        <fullName evidence="3">Uncharacterized protein</fullName>
    </submittedName>
</protein>
<feature type="transmembrane region" description="Helical" evidence="1">
    <location>
        <begin position="12"/>
        <end position="29"/>
    </location>
</feature>
<dbReference type="AlphaFoldDB" id="A0A914RHS7"/>